<dbReference type="EMBL" id="JAVRRJ010000009">
    <property type="protein sequence ID" value="KAK5081514.1"/>
    <property type="molecule type" value="Genomic_DNA"/>
</dbReference>
<dbReference type="GO" id="GO:0005684">
    <property type="term" value="C:U2-type spliceosomal complex"/>
    <property type="evidence" value="ECO:0007669"/>
    <property type="project" value="TreeGrafter"/>
</dbReference>
<feature type="compositionally biased region" description="Polar residues" evidence="2">
    <location>
        <begin position="151"/>
        <end position="160"/>
    </location>
</feature>
<accession>A0AAN7SU48</accession>
<comment type="caution">
    <text evidence="3">The sequence shown here is derived from an EMBL/GenBank/DDBJ whole genome shotgun (WGS) entry which is preliminary data.</text>
</comment>
<evidence type="ECO:0000256" key="2">
    <source>
        <dbReference type="SAM" id="MobiDB-lite"/>
    </source>
</evidence>
<name>A0AAN7SU48_9EURO</name>
<dbReference type="InterPro" id="IPR018609">
    <property type="entry name" value="Bud13"/>
</dbReference>
<evidence type="ECO:0000256" key="1">
    <source>
        <dbReference type="ARBA" id="ARBA00011069"/>
    </source>
</evidence>
<dbReference type="Proteomes" id="UP001309876">
    <property type="component" value="Unassembled WGS sequence"/>
</dbReference>
<dbReference type="PANTHER" id="PTHR31809">
    <property type="entry name" value="BUD13 HOMOLOG"/>
    <property type="match status" value="1"/>
</dbReference>
<feature type="region of interest" description="Disordered" evidence="2">
    <location>
        <begin position="237"/>
        <end position="334"/>
    </location>
</feature>
<dbReference type="Pfam" id="PF09736">
    <property type="entry name" value="Bud13"/>
    <property type="match status" value="1"/>
</dbReference>
<dbReference type="GO" id="GO:0070274">
    <property type="term" value="C:RES complex"/>
    <property type="evidence" value="ECO:0007669"/>
    <property type="project" value="TreeGrafter"/>
</dbReference>
<dbReference type="PANTHER" id="PTHR31809:SF0">
    <property type="entry name" value="BUD13 HOMOLOG"/>
    <property type="match status" value="1"/>
</dbReference>
<organism evidence="3 4">
    <name type="scientific">Lithohypha guttulata</name>
    <dbReference type="NCBI Taxonomy" id="1690604"/>
    <lineage>
        <taxon>Eukaryota</taxon>
        <taxon>Fungi</taxon>
        <taxon>Dikarya</taxon>
        <taxon>Ascomycota</taxon>
        <taxon>Pezizomycotina</taxon>
        <taxon>Eurotiomycetes</taxon>
        <taxon>Chaetothyriomycetidae</taxon>
        <taxon>Chaetothyriales</taxon>
        <taxon>Trichomeriaceae</taxon>
        <taxon>Lithohypha</taxon>
    </lineage>
</organism>
<keyword evidence="4" id="KW-1185">Reference proteome</keyword>
<evidence type="ECO:0000313" key="3">
    <source>
        <dbReference type="EMBL" id="KAK5081514.1"/>
    </source>
</evidence>
<feature type="compositionally biased region" description="Polar residues" evidence="2">
    <location>
        <begin position="12"/>
        <end position="22"/>
    </location>
</feature>
<dbReference type="GO" id="GO:0003723">
    <property type="term" value="F:RNA binding"/>
    <property type="evidence" value="ECO:0007669"/>
    <property type="project" value="TreeGrafter"/>
</dbReference>
<sequence length="399" mass="44789">MPASAAYLTKYLTASSTKSSPNADFEDPSRPKKRRKKDKHHATSTTEPSTLLIADDDADLLLSNQKSRGQDDEEDGPTMFDNGVRSAEFRKKKNSAWKTVQDRDVDVPLESADTEADRILAAAAQESDSRRIAEQDDEAPAVVEDAMISPDPTTTTSGPKMSSGAKAGLQTAADTAIILAAEQAREADEARALKKQKKRAGNQKDGQSDQPAAALAPEDETIYRDATGRRIDISLARQQARAAEVAKLQAEKKEREAAMGDVQLRQREQAKQDLDEAKFLTLGRSADDEELNERQKEEVRWDDPMAQYIAERRAEKDAEEEERNPRAKRRGRRDLEGVEVVKVRKREYQGPAPPNRYGIKPGWRWDGVDRGCGFEKEWFQARGKKTRNENLEYQWAMDE</sequence>
<proteinExistence type="inferred from homology"/>
<dbReference type="InterPro" id="IPR051112">
    <property type="entry name" value="CWC26_splicing_factor"/>
</dbReference>
<feature type="region of interest" description="Disordered" evidence="2">
    <location>
        <begin position="343"/>
        <end position="362"/>
    </location>
</feature>
<feature type="compositionally biased region" description="Basic and acidic residues" evidence="2">
    <location>
        <begin position="292"/>
        <end position="303"/>
    </location>
</feature>
<feature type="region of interest" description="Disordered" evidence="2">
    <location>
        <begin position="1"/>
        <end position="98"/>
    </location>
</feature>
<protein>
    <submittedName>
        <fullName evidence="3">Pre-mRNA-splicing factor cwc26</fullName>
    </submittedName>
</protein>
<gene>
    <name evidence="3" type="primary">CWC26</name>
    <name evidence="3" type="ORF">LTR05_007645</name>
</gene>
<feature type="region of interest" description="Disordered" evidence="2">
    <location>
        <begin position="123"/>
        <end position="169"/>
    </location>
</feature>
<reference evidence="3 4" key="1">
    <citation type="submission" date="2023-08" db="EMBL/GenBank/DDBJ databases">
        <title>Black Yeasts Isolated from many extreme environments.</title>
        <authorList>
            <person name="Coleine C."/>
            <person name="Stajich J.E."/>
            <person name="Selbmann L."/>
        </authorList>
    </citation>
    <scope>NUCLEOTIDE SEQUENCE [LARGE SCALE GENOMIC DNA]</scope>
    <source>
        <strain evidence="3 4">CCFEE 5910</strain>
    </source>
</reference>
<evidence type="ECO:0000313" key="4">
    <source>
        <dbReference type="Proteomes" id="UP001309876"/>
    </source>
</evidence>
<feature type="region of interest" description="Disordered" evidence="2">
    <location>
        <begin position="184"/>
        <end position="224"/>
    </location>
</feature>
<feature type="compositionally biased region" description="Basic residues" evidence="2">
    <location>
        <begin position="31"/>
        <end position="42"/>
    </location>
</feature>
<feature type="compositionally biased region" description="Basic and acidic residues" evidence="2">
    <location>
        <begin position="249"/>
        <end position="278"/>
    </location>
</feature>
<comment type="similarity">
    <text evidence="1">Belongs to the CWC26 family.</text>
</comment>
<dbReference type="GO" id="GO:0000398">
    <property type="term" value="P:mRNA splicing, via spliceosome"/>
    <property type="evidence" value="ECO:0007669"/>
    <property type="project" value="TreeGrafter"/>
</dbReference>
<dbReference type="AlphaFoldDB" id="A0AAN7SU48"/>